<evidence type="ECO:0000313" key="4">
    <source>
        <dbReference type="Proteomes" id="UP000553343"/>
    </source>
</evidence>
<feature type="signal peptide" evidence="1">
    <location>
        <begin position="1"/>
        <end position="29"/>
    </location>
</feature>
<proteinExistence type="predicted"/>
<keyword evidence="4" id="KW-1185">Reference proteome</keyword>
<comment type="caution">
    <text evidence="3">The sequence shown here is derived from an EMBL/GenBank/DDBJ whole genome shotgun (WGS) entry which is preliminary data.</text>
</comment>
<sequence length="283" mass="31893">MLVKKKFKFLLTLFCCNIIIFLSAFNVLATTWDIEKDKTLYGTLSQYSTTVNPDMACGPTAAVNSFVYLQNKYSDIYDHLLVPDLNNTPDIYETEEMIAVADILADSDYMNLTTQGTYGDYFIYGKWKYIEEVAPGTTTYQAQYSWNGWSTNLGSKPDWVDDGTIPSWDFLYNQLVACEDVEILINGDFDHYLTLTSLSWDDVANTGKIDYIDPGTGKWNESNLWLGGDGYLHTDYYGLSTPNNYDSIITMAVKESPVPEPSTILLMGIGLLGFACRFRKTSA</sequence>
<evidence type="ECO:0000313" key="3">
    <source>
        <dbReference type="EMBL" id="NWH03520.1"/>
    </source>
</evidence>
<dbReference type="Pfam" id="PF07589">
    <property type="entry name" value="PEP-CTERM"/>
    <property type="match status" value="1"/>
</dbReference>
<evidence type="ECO:0000259" key="2">
    <source>
        <dbReference type="Pfam" id="PF07589"/>
    </source>
</evidence>
<dbReference type="Proteomes" id="UP000553343">
    <property type="component" value="Unassembled WGS sequence"/>
</dbReference>
<protein>
    <submittedName>
        <fullName evidence="3">PEP-CTERM sorting domain-containing protein</fullName>
    </submittedName>
</protein>
<accession>A0A850SU30</accession>
<reference evidence="3 4" key="1">
    <citation type="submission" date="2020-06" db="EMBL/GenBank/DDBJ databases">
        <title>High-quality draft genome of sulfate reducer Desulfobacter latus type strain AcrS2 isolated from marine sediment.</title>
        <authorList>
            <person name="Hoppe M."/>
            <person name="Larsen C.K."/>
            <person name="Marshall I.P.G."/>
            <person name="Schramm A."/>
            <person name="Marietou A.G."/>
        </authorList>
    </citation>
    <scope>NUCLEOTIDE SEQUENCE [LARGE SCALE GENOMIC DNA]</scope>
    <source>
        <strain evidence="3 4">AcRS2</strain>
    </source>
</reference>
<evidence type="ECO:0000256" key="1">
    <source>
        <dbReference type="SAM" id="SignalP"/>
    </source>
</evidence>
<name>A0A850SU30_9BACT</name>
<dbReference type="NCBIfam" id="TIGR02595">
    <property type="entry name" value="PEP_CTERM"/>
    <property type="match status" value="1"/>
</dbReference>
<gene>
    <name evidence="3" type="ORF">HXW94_00675</name>
</gene>
<dbReference type="AlphaFoldDB" id="A0A850SU30"/>
<dbReference type="InterPro" id="IPR013424">
    <property type="entry name" value="Ice-binding_C"/>
</dbReference>
<dbReference type="RefSeq" id="WP_178364976.1">
    <property type="nucleotide sequence ID" value="NZ_JACADJ010000002.1"/>
</dbReference>
<organism evidence="3 4">
    <name type="scientific">Desulfobacter latus</name>
    <dbReference type="NCBI Taxonomy" id="2292"/>
    <lineage>
        <taxon>Bacteria</taxon>
        <taxon>Pseudomonadati</taxon>
        <taxon>Thermodesulfobacteriota</taxon>
        <taxon>Desulfobacteria</taxon>
        <taxon>Desulfobacterales</taxon>
        <taxon>Desulfobacteraceae</taxon>
        <taxon>Desulfobacter</taxon>
    </lineage>
</organism>
<keyword evidence="1" id="KW-0732">Signal</keyword>
<dbReference type="EMBL" id="JACADJ010000002">
    <property type="protein sequence ID" value="NWH03520.1"/>
    <property type="molecule type" value="Genomic_DNA"/>
</dbReference>
<feature type="chain" id="PRO_5032735092" evidence="1">
    <location>
        <begin position="30"/>
        <end position="283"/>
    </location>
</feature>
<feature type="domain" description="Ice-binding protein C-terminal" evidence="2">
    <location>
        <begin position="257"/>
        <end position="280"/>
    </location>
</feature>